<dbReference type="SUPFAM" id="SSF51126">
    <property type="entry name" value="Pectin lyase-like"/>
    <property type="match status" value="1"/>
</dbReference>
<feature type="chain" id="PRO_5014173656" evidence="1">
    <location>
        <begin position="26"/>
        <end position="70"/>
    </location>
</feature>
<keyword evidence="1" id="KW-0732">Signal</keyword>
<dbReference type="AlphaFoldDB" id="A0A2I0WRC1"/>
<dbReference type="GO" id="GO:0045490">
    <property type="term" value="P:pectin catabolic process"/>
    <property type="evidence" value="ECO:0007669"/>
    <property type="project" value="UniProtKB-UniPathway"/>
</dbReference>
<accession>A0A2I0WRC1</accession>
<feature type="signal peptide" evidence="1">
    <location>
        <begin position="1"/>
        <end position="25"/>
    </location>
</feature>
<dbReference type="InterPro" id="IPR011050">
    <property type="entry name" value="Pectin_lyase_fold/virulence"/>
</dbReference>
<protein>
    <submittedName>
        <fullName evidence="2">Putative pectinesterase 67</fullName>
    </submittedName>
</protein>
<evidence type="ECO:0000313" key="2">
    <source>
        <dbReference type="EMBL" id="PKU78212.1"/>
    </source>
</evidence>
<dbReference type="EMBL" id="KZ502472">
    <property type="protein sequence ID" value="PKU78212.1"/>
    <property type="molecule type" value="Genomic_DNA"/>
</dbReference>
<sequence>MKFLLYVIFLLLTSLLLRVSIIATAVPVMKTMVVDLEGHGDFKSVQKAIDSIPNENQGWIKIYIKAGIYR</sequence>
<name>A0A2I0WRC1_9ASPA</name>
<keyword evidence="3" id="KW-1185">Reference proteome</keyword>
<dbReference type="PANTHER" id="PTHR31321:SF134">
    <property type="entry name" value="PECTINESTERASE"/>
    <property type="match status" value="1"/>
</dbReference>
<dbReference type="Gene3D" id="2.160.20.10">
    <property type="entry name" value="Single-stranded right-handed beta-helix, Pectin lyase-like"/>
    <property type="match status" value="1"/>
</dbReference>
<proteinExistence type="predicted"/>
<dbReference type="PANTHER" id="PTHR31321">
    <property type="entry name" value="ACYL-COA THIOESTER HYDROLASE YBHC-RELATED"/>
    <property type="match status" value="1"/>
</dbReference>
<reference evidence="2 3" key="1">
    <citation type="journal article" date="2016" name="Sci. Rep.">
        <title>The Dendrobium catenatum Lindl. genome sequence provides insights into polysaccharide synthase, floral development and adaptive evolution.</title>
        <authorList>
            <person name="Zhang G.Q."/>
            <person name="Xu Q."/>
            <person name="Bian C."/>
            <person name="Tsai W.C."/>
            <person name="Yeh C.M."/>
            <person name="Liu K.W."/>
            <person name="Yoshida K."/>
            <person name="Zhang L.S."/>
            <person name="Chang S.B."/>
            <person name="Chen F."/>
            <person name="Shi Y."/>
            <person name="Su Y.Y."/>
            <person name="Zhang Y.Q."/>
            <person name="Chen L.J."/>
            <person name="Yin Y."/>
            <person name="Lin M."/>
            <person name="Huang H."/>
            <person name="Deng H."/>
            <person name="Wang Z.W."/>
            <person name="Zhu S.L."/>
            <person name="Zhao X."/>
            <person name="Deng C."/>
            <person name="Niu S.C."/>
            <person name="Huang J."/>
            <person name="Wang M."/>
            <person name="Liu G.H."/>
            <person name="Yang H.J."/>
            <person name="Xiao X.J."/>
            <person name="Hsiao Y.Y."/>
            <person name="Wu W.L."/>
            <person name="Chen Y.Y."/>
            <person name="Mitsuda N."/>
            <person name="Ohme-Takagi M."/>
            <person name="Luo Y.B."/>
            <person name="Van de Peer Y."/>
            <person name="Liu Z.J."/>
        </authorList>
    </citation>
    <scope>NUCLEOTIDE SEQUENCE [LARGE SCALE GENOMIC DNA]</scope>
    <source>
        <tissue evidence="2">The whole plant</tissue>
    </source>
</reference>
<gene>
    <name evidence="2" type="primary">PME67</name>
    <name evidence="2" type="ORF">MA16_Dca012332</name>
</gene>
<dbReference type="UniPathway" id="UPA00545">
    <property type="reaction ID" value="UER00823"/>
</dbReference>
<organism evidence="2 3">
    <name type="scientific">Dendrobium catenatum</name>
    <dbReference type="NCBI Taxonomy" id="906689"/>
    <lineage>
        <taxon>Eukaryota</taxon>
        <taxon>Viridiplantae</taxon>
        <taxon>Streptophyta</taxon>
        <taxon>Embryophyta</taxon>
        <taxon>Tracheophyta</taxon>
        <taxon>Spermatophyta</taxon>
        <taxon>Magnoliopsida</taxon>
        <taxon>Liliopsida</taxon>
        <taxon>Asparagales</taxon>
        <taxon>Orchidaceae</taxon>
        <taxon>Epidendroideae</taxon>
        <taxon>Malaxideae</taxon>
        <taxon>Dendrobiinae</taxon>
        <taxon>Dendrobium</taxon>
    </lineage>
</organism>
<evidence type="ECO:0000313" key="3">
    <source>
        <dbReference type="Proteomes" id="UP000233837"/>
    </source>
</evidence>
<evidence type="ECO:0000256" key="1">
    <source>
        <dbReference type="SAM" id="SignalP"/>
    </source>
</evidence>
<dbReference type="STRING" id="906689.A0A2I0WRC1"/>
<reference evidence="2 3" key="2">
    <citation type="journal article" date="2017" name="Nature">
        <title>The Apostasia genome and the evolution of orchids.</title>
        <authorList>
            <person name="Zhang G.Q."/>
            <person name="Liu K.W."/>
            <person name="Li Z."/>
            <person name="Lohaus R."/>
            <person name="Hsiao Y.Y."/>
            <person name="Niu S.C."/>
            <person name="Wang J.Y."/>
            <person name="Lin Y.C."/>
            <person name="Xu Q."/>
            <person name="Chen L.J."/>
            <person name="Yoshida K."/>
            <person name="Fujiwara S."/>
            <person name="Wang Z.W."/>
            <person name="Zhang Y.Q."/>
            <person name="Mitsuda N."/>
            <person name="Wang M."/>
            <person name="Liu G.H."/>
            <person name="Pecoraro L."/>
            <person name="Huang H.X."/>
            <person name="Xiao X.J."/>
            <person name="Lin M."/>
            <person name="Wu X.Y."/>
            <person name="Wu W.L."/>
            <person name="Chen Y.Y."/>
            <person name="Chang S.B."/>
            <person name="Sakamoto S."/>
            <person name="Ohme-Takagi M."/>
            <person name="Yagi M."/>
            <person name="Zeng S.J."/>
            <person name="Shen C.Y."/>
            <person name="Yeh C.M."/>
            <person name="Luo Y.B."/>
            <person name="Tsai W.C."/>
            <person name="Van de Peer Y."/>
            <person name="Liu Z.J."/>
        </authorList>
    </citation>
    <scope>NUCLEOTIDE SEQUENCE [LARGE SCALE GENOMIC DNA]</scope>
    <source>
        <tissue evidence="2">The whole plant</tissue>
    </source>
</reference>
<dbReference type="InterPro" id="IPR012334">
    <property type="entry name" value="Pectin_lyas_fold"/>
</dbReference>
<dbReference type="GO" id="GO:0030599">
    <property type="term" value="F:pectinesterase activity"/>
    <property type="evidence" value="ECO:0007669"/>
    <property type="project" value="TreeGrafter"/>
</dbReference>
<dbReference type="Proteomes" id="UP000233837">
    <property type="component" value="Unassembled WGS sequence"/>
</dbReference>